<reference evidence="2" key="1">
    <citation type="submission" date="2020-02" db="EMBL/GenBank/DDBJ databases">
        <authorList>
            <person name="Meier V. D."/>
        </authorList>
    </citation>
    <scope>NUCLEOTIDE SEQUENCE</scope>
    <source>
        <strain evidence="2">AVDCRST_MAG43</strain>
    </source>
</reference>
<feature type="region of interest" description="Disordered" evidence="1">
    <location>
        <begin position="50"/>
        <end position="77"/>
    </location>
</feature>
<proteinExistence type="predicted"/>
<evidence type="ECO:0000256" key="1">
    <source>
        <dbReference type="SAM" id="MobiDB-lite"/>
    </source>
</evidence>
<gene>
    <name evidence="2" type="ORF">AVDCRST_MAG43-1533</name>
</gene>
<evidence type="ECO:0000313" key="2">
    <source>
        <dbReference type="EMBL" id="CAA9556763.1"/>
    </source>
</evidence>
<accession>A0A6J4USA4</accession>
<sequence>MRLVDLTVGADDVRQGRLGTVHAASGFVRERPLGIVERLAVELEAGDRPLGPEVRSAEPVGDAARGRTVGQGEQPAAEVDQDPGVVVGIGRDALAIELALGYPHTGDGRHLPCRAEHRGQAVQRIDGHVVERAAARLAEVPGWVDVGKRALTLAFLLVEVVGPEGGAGDRPGRDPDPAFGDRALDGLHLRPQHLARGGDDPEILCPREVDQLGRLGTGGRHRLVEVDVLASLQRLPTLLEVQPDRRRDRHRVDITIGEQVFVVRGGIRNPELRRRRFRPSRDGIADRLQDDAVPDVLLAQVRQDAPLRDRSRTNHTHLHHIGHAAFSMSLLLTVRRCFEPYSALAWGGQCPHAVHYHRMPENGE</sequence>
<protein>
    <submittedName>
        <fullName evidence="2">Uncharacterized protein</fullName>
    </submittedName>
</protein>
<organism evidence="2">
    <name type="scientific">uncultured Thermomicrobiales bacterium</name>
    <dbReference type="NCBI Taxonomy" id="1645740"/>
    <lineage>
        <taxon>Bacteria</taxon>
        <taxon>Pseudomonadati</taxon>
        <taxon>Thermomicrobiota</taxon>
        <taxon>Thermomicrobia</taxon>
        <taxon>Thermomicrobiales</taxon>
        <taxon>environmental samples</taxon>
    </lineage>
</organism>
<dbReference type="AlphaFoldDB" id="A0A6J4USA4"/>
<dbReference type="EMBL" id="CADCWI010000080">
    <property type="protein sequence ID" value="CAA9556763.1"/>
    <property type="molecule type" value="Genomic_DNA"/>
</dbReference>
<name>A0A6J4USA4_9BACT</name>